<dbReference type="GO" id="GO:0006508">
    <property type="term" value="P:proteolysis"/>
    <property type="evidence" value="ECO:0007669"/>
    <property type="project" value="UniProtKB-KW"/>
</dbReference>
<keyword evidence="5" id="KW-0732">Signal</keyword>
<evidence type="ECO:0000256" key="3">
    <source>
        <dbReference type="ARBA" id="ARBA00022825"/>
    </source>
</evidence>
<keyword evidence="2" id="KW-0378">Hydrolase</keyword>
<evidence type="ECO:0000256" key="2">
    <source>
        <dbReference type="ARBA" id="ARBA00022801"/>
    </source>
</evidence>
<evidence type="ECO:0000256" key="1">
    <source>
        <dbReference type="ARBA" id="ARBA00022670"/>
    </source>
</evidence>
<accession>A0A3G5BIK6</accession>
<dbReference type="GO" id="GO:0004252">
    <property type="term" value="F:serine-type endopeptidase activity"/>
    <property type="evidence" value="ECO:0007669"/>
    <property type="project" value="InterPro"/>
</dbReference>
<dbReference type="SUPFAM" id="SSF50494">
    <property type="entry name" value="Trypsin-like serine proteases"/>
    <property type="match status" value="1"/>
</dbReference>
<feature type="domain" description="Peptidase S1" evidence="6">
    <location>
        <begin position="39"/>
        <end position="275"/>
    </location>
</feature>
<feature type="chain" id="PRO_5018198157" evidence="5">
    <location>
        <begin position="18"/>
        <end position="280"/>
    </location>
</feature>
<evidence type="ECO:0000313" key="7">
    <source>
        <dbReference type="EMBL" id="AYV99612.1"/>
    </source>
</evidence>
<dbReference type="PANTHER" id="PTHR24260">
    <property type="match status" value="1"/>
</dbReference>
<dbReference type="InterPro" id="IPR018114">
    <property type="entry name" value="TRYPSIN_HIS"/>
</dbReference>
<dbReference type="CDD" id="cd00190">
    <property type="entry name" value="Tryp_SPc"/>
    <property type="match status" value="1"/>
</dbReference>
<proteinExistence type="evidence at transcript level"/>
<dbReference type="SMART" id="SM00020">
    <property type="entry name" value="Tryp_SPc"/>
    <property type="match status" value="1"/>
</dbReference>
<sequence>MKTVIILLTALLRVTLGTDRIPEQFSNNRLTPQSVQSRIFRGVISNWGTFPYMVPIFITLDSGADSFCGGSLISDQYVLTAAHCLAGVIKVRIYLGAGDISSKSEADRMELKIGKDELIIHENYDAPNFINDIALIRLPKKIQFSENIQPIRLARRSQTDLIEQLAILSGWGKTGNAADRSNVLRYARKAIVKDEQCMTIYRNLYHPSNICIDGREQSICSGDSGGAAVIIDREDKGFTQIGVASYVHSSGCELGLPVSYTRITSYLDWISKHTGIPIRD</sequence>
<dbReference type="PANTHER" id="PTHR24260:SF148">
    <property type="entry name" value="IP09309P-RELATED"/>
    <property type="match status" value="1"/>
</dbReference>
<dbReference type="InterPro" id="IPR051333">
    <property type="entry name" value="CLIP_Serine_Protease"/>
</dbReference>
<dbReference type="PROSITE" id="PS00134">
    <property type="entry name" value="TRYPSIN_HIS"/>
    <property type="match status" value="1"/>
</dbReference>
<keyword evidence="1" id="KW-0645">Protease</keyword>
<organism evidence="7">
    <name type="scientific">Dolopus genitalis</name>
    <name type="common">Giant Australian assassin fly</name>
    <name type="synonym">Asilus genitalis</name>
    <dbReference type="NCBI Taxonomy" id="2488630"/>
    <lineage>
        <taxon>Eukaryota</taxon>
        <taxon>Metazoa</taxon>
        <taxon>Ecdysozoa</taxon>
        <taxon>Arthropoda</taxon>
        <taxon>Hexapoda</taxon>
        <taxon>Insecta</taxon>
        <taxon>Pterygota</taxon>
        <taxon>Neoptera</taxon>
        <taxon>Endopterygota</taxon>
        <taxon>Diptera</taxon>
        <taxon>Brachycera</taxon>
        <taxon>Muscomorpha</taxon>
        <taxon>Asiloidea</taxon>
        <taxon>Asilidae</taxon>
        <taxon>Asilinae</taxon>
        <taxon>Dolopus</taxon>
    </lineage>
</organism>
<evidence type="ECO:0000256" key="4">
    <source>
        <dbReference type="ARBA" id="ARBA00023157"/>
    </source>
</evidence>
<feature type="signal peptide" evidence="5">
    <location>
        <begin position="1"/>
        <end position="17"/>
    </location>
</feature>
<dbReference type="AlphaFoldDB" id="A0A3G5BIK6"/>
<evidence type="ECO:0000256" key="5">
    <source>
        <dbReference type="SAM" id="SignalP"/>
    </source>
</evidence>
<dbReference type="Pfam" id="PF00089">
    <property type="entry name" value="Trypsin"/>
    <property type="match status" value="1"/>
</dbReference>
<dbReference type="PRINTS" id="PR00722">
    <property type="entry name" value="CHYMOTRYPSIN"/>
</dbReference>
<evidence type="ECO:0000259" key="6">
    <source>
        <dbReference type="PROSITE" id="PS50240"/>
    </source>
</evidence>
<name>A0A3G5BIK6_DOLGE</name>
<dbReference type="FunFam" id="2.40.10.10:FF:000060">
    <property type="entry name" value="Acrosin"/>
    <property type="match status" value="1"/>
</dbReference>
<dbReference type="InterPro" id="IPR001254">
    <property type="entry name" value="Trypsin_dom"/>
</dbReference>
<reference evidence="7" key="1">
    <citation type="journal article" date="2018" name="Toxins">
        <title>Buzz kill: function and proteomic composition of venom from the giant assassin fly Dolopus genitalis (Diptera: Asilidae).</title>
        <authorList>
            <person name="Walker A.A."/>
            <person name="Dobson J."/>
            <person name="Jin J."/>
            <person name="Robinson S.D."/>
            <person name="Herzig V."/>
            <person name="Vetter I."/>
            <person name="King G.F."/>
            <person name="Fry B.G."/>
        </authorList>
    </citation>
    <scope>NUCLEOTIDE SEQUENCE</scope>
    <source>
        <strain evidence="7">Dg91</strain>
        <tissue evidence="7">Venom/thoracic glands</tissue>
    </source>
</reference>
<dbReference type="PROSITE" id="PS50240">
    <property type="entry name" value="TRYPSIN_DOM"/>
    <property type="match status" value="1"/>
</dbReference>
<dbReference type="EMBL" id="MK075209">
    <property type="protein sequence ID" value="AYV99612.1"/>
    <property type="molecule type" value="mRNA"/>
</dbReference>
<protein>
    <submittedName>
        <fullName evidence="7">Venom polypeptide</fullName>
    </submittedName>
</protein>
<dbReference type="Gene3D" id="2.40.10.10">
    <property type="entry name" value="Trypsin-like serine proteases"/>
    <property type="match status" value="1"/>
</dbReference>
<dbReference type="InterPro" id="IPR001314">
    <property type="entry name" value="Peptidase_S1A"/>
</dbReference>
<keyword evidence="3" id="KW-0720">Serine protease</keyword>
<dbReference type="InterPro" id="IPR043504">
    <property type="entry name" value="Peptidase_S1_PA_chymotrypsin"/>
</dbReference>
<keyword evidence="4" id="KW-1015">Disulfide bond</keyword>
<dbReference type="InterPro" id="IPR009003">
    <property type="entry name" value="Peptidase_S1_PA"/>
</dbReference>